<protein>
    <submittedName>
        <fullName evidence="1">Uncharacterized protein</fullName>
    </submittedName>
</protein>
<dbReference type="Proteomes" id="UP000033035">
    <property type="component" value="Unassembled WGS sequence"/>
</dbReference>
<evidence type="ECO:0000313" key="2">
    <source>
        <dbReference type="Proteomes" id="UP000033035"/>
    </source>
</evidence>
<comment type="caution">
    <text evidence="1">The sequence shown here is derived from an EMBL/GenBank/DDBJ whole genome shotgun (WGS) entry which is preliminary data.</text>
</comment>
<keyword evidence="2" id="KW-1185">Reference proteome</keyword>
<dbReference type="PATRIC" id="fig|1203610.3.peg.1345"/>
<accession>A0A0F5JLH1</accession>
<gene>
    <name evidence="1" type="ORF">HMPREF1536_01317</name>
</gene>
<dbReference type="AlphaFoldDB" id="A0A0F5JLH1"/>
<dbReference type="HOGENOM" id="CLU_3273957_0_0_10"/>
<name>A0A0F5JLH1_9BACT</name>
<dbReference type="EMBL" id="AQHW01000009">
    <property type="protein sequence ID" value="KKB58440.1"/>
    <property type="molecule type" value="Genomic_DNA"/>
</dbReference>
<proteinExistence type="predicted"/>
<evidence type="ECO:0000313" key="1">
    <source>
        <dbReference type="EMBL" id="KKB58440.1"/>
    </source>
</evidence>
<organism evidence="1 2">
    <name type="scientific">Parabacteroides gordonii MS-1 = DSM 23371</name>
    <dbReference type="NCBI Taxonomy" id="1203610"/>
    <lineage>
        <taxon>Bacteria</taxon>
        <taxon>Pseudomonadati</taxon>
        <taxon>Bacteroidota</taxon>
        <taxon>Bacteroidia</taxon>
        <taxon>Bacteroidales</taxon>
        <taxon>Tannerellaceae</taxon>
        <taxon>Parabacteroides</taxon>
    </lineage>
</organism>
<sequence length="41" mass="4669">MIQPDSCISNNEAPENESSEACFCLFLLFTEIEQKNFISLL</sequence>
<reference evidence="1 2" key="1">
    <citation type="submission" date="2013-04" db="EMBL/GenBank/DDBJ databases">
        <title>The Genome Sequence of Parabacteroides gordonii DSM 23371.</title>
        <authorList>
            <consortium name="The Broad Institute Genomics Platform"/>
            <person name="Earl A."/>
            <person name="Ward D."/>
            <person name="Feldgarden M."/>
            <person name="Gevers D."/>
            <person name="Martens E."/>
            <person name="Sakamoto M."/>
            <person name="Benno Y."/>
            <person name="Suzuki N."/>
            <person name="Matsunaga N."/>
            <person name="Koshihara K."/>
            <person name="Seki M."/>
            <person name="Komiya H."/>
            <person name="Walker B."/>
            <person name="Young S."/>
            <person name="Zeng Q."/>
            <person name="Gargeya S."/>
            <person name="Fitzgerald M."/>
            <person name="Haas B."/>
            <person name="Abouelleil A."/>
            <person name="Allen A.W."/>
            <person name="Alvarado L."/>
            <person name="Arachchi H.M."/>
            <person name="Berlin A.M."/>
            <person name="Chapman S.B."/>
            <person name="Gainer-Dewar J."/>
            <person name="Goldberg J."/>
            <person name="Griggs A."/>
            <person name="Gujja S."/>
            <person name="Hansen M."/>
            <person name="Howarth C."/>
            <person name="Imamovic A."/>
            <person name="Ireland A."/>
            <person name="Larimer J."/>
            <person name="McCowan C."/>
            <person name="Murphy C."/>
            <person name="Pearson M."/>
            <person name="Poon T.W."/>
            <person name="Priest M."/>
            <person name="Roberts A."/>
            <person name="Saif S."/>
            <person name="Shea T."/>
            <person name="Sisk P."/>
            <person name="Sykes S."/>
            <person name="Wortman J."/>
            <person name="Nusbaum C."/>
            <person name="Birren B."/>
        </authorList>
    </citation>
    <scope>NUCLEOTIDE SEQUENCE [LARGE SCALE GENOMIC DNA]</scope>
    <source>
        <strain evidence="1 2">MS-1</strain>
    </source>
</reference>